<gene>
    <name evidence="1" type="ORF">PICMEDRAFT_56856</name>
</gene>
<dbReference type="EMBL" id="KV454001">
    <property type="protein sequence ID" value="ODQ48637.1"/>
    <property type="molecule type" value="Genomic_DNA"/>
</dbReference>
<organism evidence="1 2">
    <name type="scientific">Pichia membranifaciens NRRL Y-2026</name>
    <dbReference type="NCBI Taxonomy" id="763406"/>
    <lineage>
        <taxon>Eukaryota</taxon>
        <taxon>Fungi</taxon>
        <taxon>Dikarya</taxon>
        <taxon>Ascomycota</taxon>
        <taxon>Saccharomycotina</taxon>
        <taxon>Pichiomycetes</taxon>
        <taxon>Pichiales</taxon>
        <taxon>Pichiaceae</taxon>
        <taxon>Pichia</taxon>
    </lineage>
</organism>
<protein>
    <submittedName>
        <fullName evidence="1">Uncharacterized protein</fullName>
    </submittedName>
</protein>
<dbReference type="AlphaFoldDB" id="A0A1E3NR82"/>
<dbReference type="GeneID" id="30179890"/>
<dbReference type="RefSeq" id="XP_019019750.1">
    <property type="nucleotide sequence ID" value="XM_019163203.1"/>
</dbReference>
<evidence type="ECO:0000313" key="2">
    <source>
        <dbReference type="Proteomes" id="UP000094455"/>
    </source>
</evidence>
<dbReference type="Proteomes" id="UP000094455">
    <property type="component" value="Unassembled WGS sequence"/>
</dbReference>
<accession>A0A1E3NR82</accession>
<reference evidence="1 2" key="1">
    <citation type="journal article" date="2016" name="Proc. Natl. Acad. Sci. U.S.A.">
        <title>Comparative genomics of biotechnologically important yeasts.</title>
        <authorList>
            <person name="Riley R."/>
            <person name="Haridas S."/>
            <person name="Wolfe K.H."/>
            <person name="Lopes M.R."/>
            <person name="Hittinger C.T."/>
            <person name="Goeker M."/>
            <person name="Salamov A.A."/>
            <person name="Wisecaver J.H."/>
            <person name="Long T.M."/>
            <person name="Calvey C.H."/>
            <person name="Aerts A.L."/>
            <person name="Barry K.W."/>
            <person name="Choi C."/>
            <person name="Clum A."/>
            <person name="Coughlan A.Y."/>
            <person name="Deshpande S."/>
            <person name="Douglass A.P."/>
            <person name="Hanson S.J."/>
            <person name="Klenk H.-P."/>
            <person name="LaButti K.M."/>
            <person name="Lapidus A."/>
            <person name="Lindquist E.A."/>
            <person name="Lipzen A.M."/>
            <person name="Meier-Kolthoff J.P."/>
            <person name="Ohm R.A."/>
            <person name="Otillar R.P."/>
            <person name="Pangilinan J.L."/>
            <person name="Peng Y."/>
            <person name="Rokas A."/>
            <person name="Rosa C.A."/>
            <person name="Scheuner C."/>
            <person name="Sibirny A.A."/>
            <person name="Slot J.C."/>
            <person name="Stielow J.B."/>
            <person name="Sun H."/>
            <person name="Kurtzman C.P."/>
            <person name="Blackwell M."/>
            <person name="Grigoriev I.V."/>
            <person name="Jeffries T.W."/>
        </authorList>
    </citation>
    <scope>NUCLEOTIDE SEQUENCE [LARGE SCALE GENOMIC DNA]</scope>
    <source>
        <strain evidence="1 2">NRRL Y-2026</strain>
    </source>
</reference>
<name>A0A1E3NR82_9ASCO</name>
<sequence length="96" mass="10387">MLCALEVPLKTSQVQPPKLSLSVTCRLRNFLIFGSAINRAAIRAALNLALAYARGFAHCAVLCENSAALGLLGIRNKTKLAEFTALSPHYGSHRHQ</sequence>
<proteinExistence type="predicted"/>
<evidence type="ECO:0000313" key="1">
    <source>
        <dbReference type="EMBL" id="ODQ48637.1"/>
    </source>
</evidence>
<keyword evidence="2" id="KW-1185">Reference proteome</keyword>